<dbReference type="SUPFAM" id="SSF159234">
    <property type="entry name" value="FomD-like"/>
    <property type="match status" value="1"/>
</dbReference>
<dbReference type="EMBL" id="BAABHO010000011">
    <property type="protein sequence ID" value="GAA4785097.1"/>
    <property type="molecule type" value="Genomic_DNA"/>
</dbReference>
<gene>
    <name evidence="1" type="ORF">GCM10023200_18670</name>
</gene>
<dbReference type="Gene3D" id="2.40.380.10">
    <property type="entry name" value="FomD-like"/>
    <property type="match status" value="1"/>
</dbReference>
<evidence type="ECO:0008006" key="3">
    <source>
        <dbReference type="Google" id="ProtNLM"/>
    </source>
</evidence>
<proteinExistence type="predicted"/>
<dbReference type="Proteomes" id="UP001500928">
    <property type="component" value="Unassembled WGS sequence"/>
</dbReference>
<accession>A0ABP9ARX8</accession>
<protein>
    <recommendedName>
        <fullName evidence="3">DUF402 domain-containing protein</fullName>
    </recommendedName>
</protein>
<comment type="caution">
    <text evidence="1">The sequence shown here is derived from an EMBL/GenBank/DDBJ whole genome shotgun (WGS) entry which is preliminary data.</text>
</comment>
<evidence type="ECO:0000313" key="1">
    <source>
        <dbReference type="EMBL" id="GAA4785097.1"/>
    </source>
</evidence>
<organism evidence="1 2">
    <name type="scientific">Actinomycetospora chlora</name>
    <dbReference type="NCBI Taxonomy" id="663608"/>
    <lineage>
        <taxon>Bacteria</taxon>
        <taxon>Bacillati</taxon>
        <taxon>Actinomycetota</taxon>
        <taxon>Actinomycetes</taxon>
        <taxon>Pseudonocardiales</taxon>
        <taxon>Pseudonocardiaceae</taxon>
        <taxon>Actinomycetospora</taxon>
    </lineage>
</organism>
<name>A0ABP9ARX8_9PSEU</name>
<dbReference type="RefSeq" id="WP_345413383.1">
    <property type="nucleotide sequence ID" value="NZ_BAABHO010000011.1"/>
</dbReference>
<reference evidence="2" key="1">
    <citation type="journal article" date="2019" name="Int. J. Syst. Evol. Microbiol.">
        <title>The Global Catalogue of Microorganisms (GCM) 10K type strain sequencing project: providing services to taxonomists for standard genome sequencing and annotation.</title>
        <authorList>
            <consortium name="The Broad Institute Genomics Platform"/>
            <consortium name="The Broad Institute Genome Sequencing Center for Infectious Disease"/>
            <person name="Wu L."/>
            <person name="Ma J."/>
        </authorList>
    </citation>
    <scope>NUCLEOTIDE SEQUENCE [LARGE SCALE GENOMIC DNA]</scope>
    <source>
        <strain evidence="2">JCM 17979</strain>
    </source>
</reference>
<keyword evidence="2" id="KW-1185">Reference proteome</keyword>
<evidence type="ECO:0000313" key="2">
    <source>
        <dbReference type="Proteomes" id="UP001500928"/>
    </source>
</evidence>
<dbReference type="InterPro" id="IPR035930">
    <property type="entry name" value="FomD-like_sf"/>
</dbReference>
<sequence>MSPVVSRQLVEVVDTRTAIRTLPLPADQAPEQGLDRCHVADGWLRTTALSPDDPFVVGETCWYVPDHGLRLRRRRLREDDPGTTEIGAVRIAVDGAQWRCTDLLLGLELVPGRPARVAHDADFAAAVAGGVLSGADADEAMSTVHRVLGELVDARHDLDTWTRALGVGALTGS</sequence>